<comment type="caution">
    <text evidence="10">The sequence shown here is derived from an EMBL/GenBank/DDBJ whole genome shotgun (WGS) entry which is preliminary data.</text>
</comment>
<feature type="domain" description="PII-uridylyltransferase/Glutamine-synthetase adenylyltransferase" evidence="9">
    <location>
        <begin position="845"/>
        <end position="985"/>
    </location>
</feature>
<dbReference type="Gene3D" id="1.20.120.330">
    <property type="entry name" value="Nucleotidyltransferases domain 2"/>
    <property type="match status" value="2"/>
</dbReference>
<reference evidence="11" key="1">
    <citation type="submission" date="2022-11" db="EMBL/GenBank/DDBJ databases">
        <title>Novel species in genus Aeromicrobium.</title>
        <authorList>
            <person name="Zhang G."/>
        </authorList>
    </citation>
    <scope>NUCLEOTIDE SEQUENCE [LARGE SCALE GENOMIC DNA]</scope>
    <source>
        <strain evidence="11">zg-636</strain>
    </source>
</reference>
<keyword evidence="5 7" id="KW-0460">Magnesium</keyword>
<dbReference type="InterPro" id="IPR023057">
    <property type="entry name" value="GlnE"/>
</dbReference>
<dbReference type="AlphaFoldDB" id="A0A8I0EUC7"/>
<dbReference type="CDD" id="cd05401">
    <property type="entry name" value="NT_GlnE_GlnD_like"/>
    <property type="match status" value="2"/>
</dbReference>
<feature type="domain" description="PII-uridylyltransferase/Glutamine-synthetase adenylyltransferase" evidence="9">
    <location>
        <begin position="338"/>
        <end position="479"/>
    </location>
</feature>
<keyword evidence="4 7" id="KW-0067">ATP-binding</keyword>
<dbReference type="Proteomes" id="UP000620591">
    <property type="component" value="Unassembled WGS sequence"/>
</dbReference>
<dbReference type="Pfam" id="PF03710">
    <property type="entry name" value="GlnE"/>
    <property type="match status" value="2"/>
</dbReference>
<name>A0A8I0EUC7_9ACTN</name>
<dbReference type="InterPro" id="IPR005190">
    <property type="entry name" value="GlnE_rpt_dom"/>
</dbReference>
<dbReference type="GO" id="GO:0000820">
    <property type="term" value="P:regulation of glutamine family amino acid metabolic process"/>
    <property type="evidence" value="ECO:0007669"/>
    <property type="project" value="UniProtKB-UniRule"/>
</dbReference>
<comment type="catalytic activity">
    <reaction evidence="7">
        <text>[glutamine synthetase]-L-tyrosine + ATP = [glutamine synthetase]-O(4)-(5'-adenylyl)-L-tyrosine + diphosphate</text>
        <dbReference type="Rhea" id="RHEA:18589"/>
        <dbReference type="Rhea" id="RHEA-COMP:10660"/>
        <dbReference type="Rhea" id="RHEA-COMP:10661"/>
        <dbReference type="ChEBI" id="CHEBI:30616"/>
        <dbReference type="ChEBI" id="CHEBI:33019"/>
        <dbReference type="ChEBI" id="CHEBI:46858"/>
        <dbReference type="ChEBI" id="CHEBI:83624"/>
        <dbReference type="EC" id="2.7.7.42"/>
    </reaction>
</comment>
<dbReference type="NCBIfam" id="NF010707">
    <property type="entry name" value="PRK14109.1"/>
    <property type="match status" value="1"/>
</dbReference>
<dbReference type="GO" id="GO:0000287">
    <property type="term" value="F:magnesium ion binding"/>
    <property type="evidence" value="ECO:0007669"/>
    <property type="project" value="UniProtKB-UniRule"/>
</dbReference>
<evidence type="ECO:0000259" key="8">
    <source>
        <dbReference type="Pfam" id="PF03710"/>
    </source>
</evidence>
<comment type="cofactor">
    <cofactor evidence="7">
        <name>Mg(2+)</name>
        <dbReference type="ChEBI" id="CHEBI:18420"/>
    </cofactor>
</comment>
<evidence type="ECO:0000313" key="11">
    <source>
        <dbReference type="Proteomes" id="UP000620591"/>
    </source>
</evidence>
<proteinExistence type="inferred from homology"/>
<evidence type="ECO:0000256" key="3">
    <source>
        <dbReference type="ARBA" id="ARBA00022741"/>
    </source>
</evidence>
<evidence type="ECO:0000256" key="4">
    <source>
        <dbReference type="ARBA" id="ARBA00022840"/>
    </source>
</evidence>
<sequence>MAGLPLAGDAVRDRPSHAGPLGVAVSRSRFADPESARANLARLGEVSVDFVDQISAVADPDTALASLVALAETDDGRGVIEALDDDPVLRQRVMVVLGTSRAIGDFWRRHPQYVMDLVGENLLERPATEPEYRDWLTDATDPDTLRVRYHRELAAIAARDLNAHTTFAQSSAELSDLAVATLEAALRIAVANEPEADLVRLAVIAMGKTGGHELNYVSDVDVIFVHEPTEGADDHRATAVAARLASAIIKICGEHTAEGTIWEVDPNLRPEGKQGPLSRTLASHIAYYDRWAVTWEFQALLKARYAAGDRELADEYLAALQPLVWKAAERENFVPEVRRMRRRVIENIPAAHRDRQLKLGSGGLRDVEFAVQLLQLVHGRVDEQIRSPNTLEALSALTERGYVGWRDGSALEESYEFLRALEHRLQLFRLRRTHLVPEDPDDLRRIGRSMGFTTNPAENLVKEWQAHRRIVSRLHEKIFYRPLLEAVASLPEDRLRLSTQAAEDRLAALGFSDPRGAMAHISALSSGVTRRAVIQRSLLPAMLSWFAESPQPDAALLAFRQISEELGDSPWYLRKLRDEGTGAQQFAQMLSSSTYVTDLIRRAPDAVALLGDDEALVPRELERLDTEMTLAARRHPIPEGAVRAIRRIRRRELCRVAMSDVLGRLDITEVGEALTSINTATIAATLRTAQLAWSIEHDRPVPTRNAIILMGRLGGHEAGYGSDADVMFVHDPIAGADVDEAKACALWVAQLIRKMLGEAGADPALEIDAGLRPEGKNGPLVRTFDAYAAYYAKWSDTWEAQALLRAEAAVGDPELCERFTALIDPLRYPEDGLSTTQEREIRRIKARVDSERLPRGANPNTHLKLGRGGLADVEWTIQLLQMQHAHRVPALRTTRTLAALEAAAEAGLLSTEDAQALIESWRLVARIRNGVVLWRAKPAESMVETATDRAGLAHLLGIGQDHTEEMVNDYMRITRRARQVVERVFYE</sequence>
<dbReference type="GO" id="GO:0047388">
    <property type="term" value="F:[glutamine synthetase]-adenylyl-L-tyrosine phosphorylase activity"/>
    <property type="evidence" value="ECO:0007669"/>
    <property type="project" value="UniProtKB-EC"/>
</dbReference>
<comment type="catalytic activity">
    <reaction evidence="7">
        <text>[glutamine synthetase]-O(4)-(5'-adenylyl)-L-tyrosine + phosphate = [glutamine synthetase]-L-tyrosine + ADP</text>
        <dbReference type="Rhea" id="RHEA:43716"/>
        <dbReference type="Rhea" id="RHEA-COMP:10660"/>
        <dbReference type="Rhea" id="RHEA-COMP:10661"/>
        <dbReference type="ChEBI" id="CHEBI:43474"/>
        <dbReference type="ChEBI" id="CHEBI:46858"/>
        <dbReference type="ChEBI" id="CHEBI:83624"/>
        <dbReference type="ChEBI" id="CHEBI:456216"/>
        <dbReference type="EC" id="2.7.7.89"/>
    </reaction>
</comment>
<evidence type="ECO:0000259" key="9">
    <source>
        <dbReference type="Pfam" id="PF08335"/>
    </source>
</evidence>
<dbReference type="SUPFAM" id="SSF81593">
    <property type="entry name" value="Nucleotidyltransferase substrate binding subunit/domain"/>
    <property type="match status" value="2"/>
</dbReference>
<dbReference type="HAMAP" id="MF_00802">
    <property type="entry name" value="GlnE"/>
    <property type="match status" value="1"/>
</dbReference>
<dbReference type="EC" id="2.7.7.42" evidence="7"/>
<dbReference type="GO" id="GO:0005524">
    <property type="term" value="F:ATP binding"/>
    <property type="evidence" value="ECO:0007669"/>
    <property type="project" value="UniProtKB-UniRule"/>
</dbReference>
<dbReference type="SUPFAM" id="SSF81301">
    <property type="entry name" value="Nucleotidyltransferase"/>
    <property type="match status" value="2"/>
</dbReference>
<comment type="similarity">
    <text evidence="7">Belongs to the GlnE family.</text>
</comment>
<gene>
    <name evidence="7" type="primary">glnE</name>
    <name evidence="10" type="ORF">IBG24_04310</name>
</gene>
<keyword evidence="6 7" id="KW-0511">Multifunctional enzyme</keyword>
<feature type="region of interest" description="Adenylyl removase" evidence="7">
    <location>
        <begin position="1"/>
        <end position="483"/>
    </location>
</feature>
<dbReference type="GO" id="GO:0005829">
    <property type="term" value="C:cytosol"/>
    <property type="evidence" value="ECO:0007669"/>
    <property type="project" value="TreeGrafter"/>
</dbReference>
<dbReference type="EC" id="2.7.7.89" evidence="7"/>
<dbReference type="InterPro" id="IPR013546">
    <property type="entry name" value="PII_UdlTrfase/GS_AdlTrfase"/>
</dbReference>
<dbReference type="Pfam" id="PF08335">
    <property type="entry name" value="GlnD_UR_UTase"/>
    <property type="match status" value="2"/>
</dbReference>
<keyword evidence="1 7" id="KW-0808">Transferase</keyword>
<keyword evidence="2 7" id="KW-0548">Nucleotidyltransferase</keyword>
<dbReference type="InterPro" id="IPR043519">
    <property type="entry name" value="NT_sf"/>
</dbReference>
<comment type="function">
    <text evidence="7">Involved in the regulation of glutamine synthetase GlnA, a key enzyme in the process to assimilate ammonia. When cellular nitrogen levels are high, the C-terminal adenylyl transferase (AT) inactivates GlnA by covalent transfer of an adenylyl group from ATP to specific tyrosine residue of GlnA, thus reducing its activity. Conversely, when nitrogen levels are low, the N-terminal adenylyl removase (AR) activates GlnA by removing the adenylyl group by phosphorolysis, increasing its activity. The regulatory region of GlnE binds the signal transduction protein PII (GlnB) which indicates the nitrogen status of the cell.</text>
</comment>
<evidence type="ECO:0000256" key="1">
    <source>
        <dbReference type="ARBA" id="ARBA00022679"/>
    </source>
</evidence>
<keyword evidence="3 7" id="KW-0547">Nucleotide-binding</keyword>
<accession>A0A8I0EUC7</accession>
<dbReference type="PANTHER" id="PTHR30621">
    <property type="entry name" value="GLUTAMINE SYNTHETASE ADENYLYLTRANSFERASE"/>
    <property type="match status" value="1"/>
</dbReference>
<evidence type="ECO:0000256" key="5">
    <source>
        <dbReference type="ARBA" id="ARBA00022842"/>
    </source>
</evidence>
<evidence type="ECO:0000313" key="10">
    <source>
        <dbReference type="EMBL" id="MBC9225538.1"/>
    </source>
</evidence>
<feature type="domain" description="Glutamate-ammonia ligase adenylyltransferase repeated" evidence="8">
    <location>
        <begin position="584"/>
        <end position="820"/>
    </location>
</feature>
<dbReference type="EMBL" id="JACTVM010000001">
    <property type="protein sequence ID" value="MBC9225538.1"/>
    <property type="molecule type" value="Genomic_DNA"/>
</dbReference>
<feature type="domain" description="Glutamate-ammonia ligase adenylyltransferase repeated" evidence="8">
    <location>
        <begin position="91"/>
        <end position="316"/>
    </location>
</feature>
<dbReference type="Gene3D" id="3.30.460.10">
    <property type="entry name" value="Beta Polymerase, domain 2"/>
    <property type="match status" value="2"/>
</dbReference>
<protein>
    <recommendedName>
        <fullName evidence="7">Bifunctional glutamine synthetase adenylyltransferase/adenylyl-removing enzyme</fullName>
    </recommendedName>
    <alternativeName>
        <fullName evidence="7">ATP:glutamine synthetase adenylyltransferase</fullName>
    </alternativeName>
    <alternativeName>
        <fullName evidence="7">ATase</fullName>
    </alternativeName>
    <domain>
        <recommendedName>
            <fullName evidence="7">Glutamine synthetase adenylyl-L-tyrosine phosphorylase</fullName>
            <ecNumber evidence="7">2.7.7.89</ecNumber>
        </recommendedName>
        <alternativeName>
            <fullName evidence="7">Adenylyl removase</fullName>
            <shortName evidence="7">AR</shortName>
            <shortName evidence="7">AT-N</shortName>
        </alternativeName>
    </domain>
    <domain>
        <recommendedName>
            <fullName evidence="7">Glutamine synthetase adenylyl transferase</fullName>
            <ecNumber evidence="7">2.7.7.42</ecNumber>
        </recommendedName>
        <alternativeName>
            <fullName evidence="7">Adenylyl transferase</fullName>
            <shortName evidence="7">AT</shortName>
            <shortName evidence="7">AT-C</shortName>
        </alternativeName>
    </domain>
</protein>
<evidence type="ECO:0000256" key="2">
    <source>
        <dbReference type="ARBA" id="ARBA00022695"/>
    </source>
</evidence>
<dbReference type="GO" id="GO:0008882">
    <property type="term" value="F:[glutamate-ammonia-ligase] adenylyltransferase activity"/>
    <property type="evidence" value="ECO:0007669"/>
    <property type="project" value="UniProtKB-UniRule"/>
</dbReference>
<dbReference type="PANTHER" id="PTHR30621:SF0">
    <property type="entry name" value="BIFUNCTIONAL GLUTAMINE SYNTHETASE ADENYLYLTRANSFERASE_ADENYLYL-REMOVING ENZYME"/>
    <property type="match status" value="1"/>
</dbReference>
<evidence type="ECO:0000256" key="7">
    <source>
        <dbReference type="HAMAP-Rule" id="MF_00802"/>
    </source>
</evidence>
<feature type="region of interest" description="Adenylyl transferase" evidence="7">
    <location>
        <begin position="491"/>
        <end position="987"/>
    </location>
</feature>
<evidence type="ECO:0000256" key="6">
    <source>
        <dbReference type="ARBA" id="ARBA00023268"/>
    </source>
</evidence>
<organism evidence="10 11">
    <name type="scientific">Aeromicrobium senzhongii</name>
    <dbReference type="NCBI Taxonomy" id="2663859"/>
    <lineage>
        <taxon>Bacteria</taxon>
        <taxon>Bacillati</taxon>
        <taxon>Actinomycetota</taxon>
        <taxon>Actinomycetes</taxon>
        <taxon>Propionibacteriales</taxon>
        <taxon>Nocardioidaceae</taxon>
        <taxon>Aeromicrobium</taxon>
    </lineage>
</organism>